<keyword evidence="1" id="KW-0175">Coiled coil</keyword>
<feature type="coiled-coil region" evidence="1">
    <location>
        <begin position="206"/>
        <end position="254"/>
    </location>
</feature>
<evidence type="ECO:0000256" key="2">
    <source>
        <dbReference type="SAM" id="MobiDB-lite"/>
    </source>
</evidence>
<accession>A0A517L4V2</accession>
<protein>
    <submittedName>
        <fullName evidence="3">Uncharacterized protein</fullName>
    </submittedName>
</protein>
<feature type="region of interest" description="Disordered" evidence="2">
    <location>
        <begin position="274"/>
        <end position="298"/>
    </location>
</feature>
<name>A0A517L4V2_9PEZI</name>
<feature type="coiled-coil region" evidence="1">
    <location>
        <begin position="120"/>
        <end position="147"/>
    </location>
</feature>
<sequence length="298" mass="33745">MARTKAPPADDVRFAANYKKMAIIDKHIGTTEGLTRHHQALDEIRREEEKRIDAMNTDELIAYSRGSELISNLTAPAQQFKVKSVPIPKQLDLLQKVMKKRDQVKAKAGIWVKSVTEHINDTLMKLLADSTAENVRLKQENEELQRSHFGNMFETETGEANGPETEDEGEVNGDERIQHAISTLSATFKKDMHEVGEMIDDLGSLVETLQTEKQALRYELQRTRRETNELSLKSRTMELKLKLAQSKVDLLEQEHAVQLVKAVHRVTDIGDLDPEATRRRGVPLDRASRVGDVTSDQT</sequence>
<evidence type="ECO:0000313" key="3">
    <source>
        <dbReference type="EMBL" id="QDS70654.1"/>
    </source>
</evidence>
<evidence type="ECO:0000256" key="1">
    <source>
        <dbReference type="SAM" id="Coils"/>
    </source>
</evidence>
<dbReference type="Proteomes" id="UP000316270">
    <property type="component" value="Chromosome 5"/>
</dbReference>
<proteinExistence type="predicted"/>
<reference evidence="3 4" key="1">
    <citation type="submission" date="2019-07" db="EMBL/GenBank/DDBJ databases">
        <title>Finished genome of Venturia effusa.</title>
        <authorList>
            <person name="Young C.A."/>
            <person name="Cox M.P."/>
            <person name="Ganley A.R.D."/>
            <person name="David W.J."/>
        </authorList>
    </citation>
    <scope>NUCLEOTIDE SEQUENCE [LARGE SCALE GENOMIC DNA]</scope>
    <source>
        <strain evidence="4">albino</strain>
    </source>
</reference>
<gene>
    <name evidence="3" type="ORF">FKW77_000994</name>
</gene>
<organism evidence="3 4">
    <name type="scientific">Venturia effusa</name>
    <dbReference type="NCBI Taxonomy" id="50376"/>
    <lineage>
        <taxon>Eukaryota</taxon>
        <taxon>Fungi</taxon>
        <taxon>Dikarya</taxon>
        <taxon>Ascomycota</taxon>
        <taxon>Pezizomycotina</taxon>
        <taxon>Dothideomycetes</taxon>
        <taxon>Pleosporomycetidae</taxon>
        <taxon>Venturiales</taxon>
        <taxon>Venturiaceae</taxon>
        <taxon>Venturia</taxon>
    </lineage>
</organism>
<feature type="compositionally biased region" description="Basic and acidic residues" evidence="2">
    <location>
        <begin position="275"/>
        <end position="289"/>
    </location>
</feature>
<keyword evidence="4" id="KW-1185">Reference proteome</keyword>
<evidence type="ECO:0000313" key="4">
    <source>
        <dbReference type="Proteomes" id="UP000316270"/>
    </source>
</evidence>
<dbReference type="EMBL" id="CP042189">
    <property type="protein sequence ID" value="QDS70654.1"/>
    <property type="molecule type" value="Genomic_DNA"/>
</dbReference>
<dbReference type="AlphaFoldDB" id="A0A517L4V2"/>